<dbReference type="EC" id="4.2.3.4" evidence="7 18"/>
<name>M2PN88_9FIRM</name>
<feature type="domain" description="3-dehydroquinate synthase C-terminal" evidence="20">
    <location>
        <begin position="179"/>
        <end position="319"/>
    </location>
</feature>
<evidence type="ECO:0000256" key="14">
    <source>
        <dbReference type="ARBA" id="ARBA00023027"/>
    </source>
</evidence>
<dbReference type="FunFam" id="3.40.50.1970:FF:000007">
    <property type="entry name" value="Pentafunctional AROM polypeptide"/>
    <property type="match status" value="1"/>
</dbReference>
<feature type="binding site" evidence="18">
    <location>
        <position position="182"/>
    </location>
    <ligand>
        <name>Zn(2+)</name>
        <dbReference type="ChEBI" id="CHEBI:29105"/>
    </ligand>
</feature>
<reference evidence="21 22" key="1">
    <citation type="submission" date="2013-02" db="EMBL/GenBank/DDBJ databases">
        <title>The Genome Sequence of Lactobacillus catenaformis F0143.</title>
        <authorList>
            <consortium name="The Broad Institute Genome Sequencing Platform"/>
            <person name="Earl A."/>
            <person name="Ward D."/>
            <person name="Feldgarden M."/>
            <person name="Gevers D."/>
            <person name="Izard J."/>
            <person name="Blanton J.M."/>
            <person name="Mathney J."/>
            <person name="Dewhirst F.E."/>
            <person name="Young S.K."/>
            <person name="Zeng Q."/>
            <person name="Gargeya S."/>
            <person name="Fitzgerald M."/>
            <person name="Haas B."/>
            <person name="Abouelleil A."/>
            <person name="Alvarado L."/>
            <person name="Arachchi H.M."/>
            <person name="Berlin A."/>
            <person name="Chapman S.B."/>
            <person name="Gearin G."/>
            <person name="Goldberg J."/>
            <person name="Griggs A."/>
            <person name="Gujja S."/>
            <person name="Hansen M."/>
            <person name="Heiman D."/>
            <person name="Howarth C."/>
            <person name="Larimer J."/>
            <person name="Lui A."/>
            <person name="MacDonald P.J.P."/>
            <person name="McCowen C."/>
            <person name="Montmayeur A."/>
            <person name="Murphy C."/>
            <person name="Neiman D."/>
            <person name="Pearson M."/>
            <person name="Priest M."/>
            <person name="Roberts A."/>
            <person name="Saif S."/>
            <person name="Shea T."/>
            <person name="Sisk P."/>
            <person name="Stolte C."/>
            <person name="Sykes S."/>
            <person name="Wortman J."/>
            <person name="Nusbaum C."/>
            <person name="Birren B."/>
        </authorList>
    </citation>
    <scope>NUCLEOTIDE SEQUENCE [LARGE SCALE GENOMIC DNA]</scope>
    <source>
        <strain evidence="21 22">OT 569</strain>
    </source>
</reference>
<feature type="binding site" evidence="18">
    <location>
        <begin position="103"/>
        <end position="107"/>
    </location>
    <ligand>
        <name>NAD(+)</name>
        <dbReference type="ChEBI" id="CHEBI:57540"/>
    </ligand>
</feature>
<evidence type="ECO:0000256" key="4">
    <source>
        <dbReference type="ARBA" id="ARBA00004496"/>
    </source>
</evidence>
<dbReference type="InterPro" id="IPR030960">
    <property type="entry name" value="DHQS/DOIS_N"/>
</dbReference>
<dbReference type="GO" id="GO:0009073">
    <property type="term" value="P:aromatic amino acid family biosynthetic process"/>
    <property type="evidence" value="ECO:0007669"/>
    <property type="project" value="UniProtKB-KW"/>
</dbReference>
<accession>M2PN88</accession>
<keyword evidence="12 18" id="KW-0547">Nucleotide-binding</keyword>
<evidence type="ECO:0000256" key="9">
    <source>
        <dbReference type="ARBA" id="ARBA00022490"/>
    </source>
</evidence>
<evidence type="ECO:0000256" key="8">
    <source>
        <dbReference type="ARBA" id="ARBA00017684"/>
    </source>
</evidence>
<dbReference type="UniPathway" id="UPA00053">
    <property type="reaction ID" value="UER00085"/>
</dbReference>
<dbReference type="EMBL" id="AGEJ01000011">
    <property type="protein sequence ID" value="EMD17039.1"/>
    <property type="molecule type" value="Genomic_DNA"/>
</dbReference>
<evidence type="ECO:0000256" key="15">
    <source>
        <dbReference type="ARBA" id="ARBA00023141"/>
    </source>
</evidence>
<evidence type="ECO:0000256" key="2">
    <source>
        <dbReference type="ARBA" id="ARBA00001911"/>
    </source>
</evidence>
<evidence type="ECO:0000256" key="1">
    <source>
        <dbReference type="ARBA" id="ARBA00001393"/>
    </source>
</evidence>
<feature type="binding site" evidence="18">
    <location>
        <position position="260"/>
    </location>
    <ligand>
        <name>Zn(2+)</name>
        <dbReference type="ChEBI" id="CHEBI:29105"/>
    </ligand>
</feature>
<evidence type="ECO:0000256" key="5">
    <source>
        <dbReference type="ARBA" id="ARBA00004661"/>
    </source>
</evidence>
<comment type="catalytic activity">
    <reaction evidence="1 18">
        <text>7-phospho-2-dehydro-3-deoxy-D-arabino-heptonate = 3-dehydroquinate + phosphate</text>
        <dbReference type="Rhea" id="RHEA:21968"/>
        <dbReference type="ChEBI" id="CHEBI:32364"/>
        <dbReference type="ChEBI" id="CHEBI:43474"/>
        <dbReference type="ChEBI" id="CHEBI:58394"/>
        <dbReference type="EC" id="4.2.3.4"/>
    </reaction>
</comment>
<dbReference type="InterPro" id="IPR056179">
    <property type="entry name" value="DHQS_C"/>
</dbReference>
<evidence type="ECO:0000256" key="6">
    <source>
        <dbReference type="ARBA" id="ARBA00005412"/>
    </source>
</evidence>
<evidence type="ECO:0000256" key="7">
    <source>
        <dbReference type="ARBA" id="ARBA00013031"/>
    </source>
</evidence>
<dbReference type="RefSeq" id="WP_004801887.1">
    <property type="nucleotide sequence ID" value="NZ_AUGJ01000003.1"/>
</dbReference>
<dbReference type="Pfam" id="PF24621">
    <property type="entry name" value="DHQS_C"/>
    <property type="match status" value="1"/>
</dbReference>
<comment type="subcellular location">
    <subcellularLocation>
        <location evidence="4 18">Cytoplasm</location>
    </subcellularLocation>
</comment>
<evidence type="ECO:0000256" key="17">
    <source>
        <dbReference type="ARBA" id="ARBA00023285"/>
    </source>
</evidence>
<evidence type="ECO:0000256" key="10">
    <source>
        <dbReference type="ARBA" id="ARBA00022605"/>
    </source>
</evidence>
<dbReference type="NCBIfam" id="TIGR01357">
    <property type="entry name" value="aroB"/>
    <property type="match status" value="1"/>
</dbReference>
<dbReference type="PIRSF" id="PIRSF001455">
    <property type="entry name" value="DHQ_synth"/>
    <property type="match status" value="1"/>
</dbReference>
<dbReference type="SUPFAM" id="SSF56796">
    <property type="entry name" value="Dehydroquinate synthase-like"/>
    <property type="match status" value="1"/>
</dbReference>
<feature type="binding site" evidence="18">
    <location>
        <position position="243"/>
    </location>
    <ligand>
        <name>Zn(2+)</name>
        <dbReference type="ChEBI" id="CHEBI:29105"/>
    </ligand>
</feature>
<comment type="similarity">
    <text evidence="6 18">Belongs to the sugar phosphate cyclases superfamily. Dehydroquinate synthase family.</text>
</comment>
<dbReference type="CDD" id="cd08195">
    <property type="entry name" value="DHQS"/>
    <property type="match status" value="1"/>
</dbReference>
<keyword evidence="14 18" id="KW-0520">NAD</keyword>
<dbReference type="Gene3D" id="3.40.50.1970">
    <property type="match status" value="1"/>
</dbReference>
<feature type="binding site" evidence="18">
    <location>
        <begin position="167"/>
        <end position="170"/>
    </location>
    <ligand>
        <name>NAD(+)</name>
        <dbReference type="ChEBI" id="CHEBI:57540"/>
    </ligand>
</feature>
<dbReference type="AlphaFoldDB" id="M2PN88"/>
<evidence type="ECO:0000256" key="13">
    <source>
        <dbReference type="ARBA" id="ARBA00022833"/>
    </source>
</evidence>
<keyword evidence="9 18" id="KW-0963">Cytoplasm</keyword>
<evidence type="ECO:0000256" key="11">
    <source>
        <dbReference type="ARBA" id="ARBA00022723"/>
    </source>
</evidence>
<dbReference type="GO" id="GO:0009423">
    <property type="term" value="P:chorismate biosynthetic process"/>
    <property type="evidence" value="ECO:0007669"/>
    <property type="project" value="UniProtKB-UniRule"/>
</dbReference>
<protein>
    <recommendedName>
        <fullName evidence="8 18">3-dehydroquinate synthase</fullName>
        <shortName evidence="18">DHQS</shortName>
        <ecNumber evidence="7 18">4.2.3.4</ecNumber>
    </recommendedName>
</protein>
<keyword evidence="13 18" id="KW-0862">Zinc</keyword>
<comment type="cofactor">
    <cofactor evidence="2 18">
        <name>NAD(+)</name>
        <dbReference type="ChEBI" id="CHEBI:57540"/>
    </cofactor>
</comment>
<dbReference type="eggNOG" id="COG0337">
    <property type="taxonomic scope" value="Bacteria"/>
</dbReference>
<gene>
    <name evidence="18" type="primary">aroB</name>
    <name evidence="21" type="ORF">HMPREF9943_00602</name>
</gene>
<dbReference type="GO" id="GO:0005737">
    <property type="term" value="C:cytoplasm"/>
    <property type="evidence" value="ECO:0007669"/>
    <property type="project" value="UniProtKB-SubCell"/>
</dbReference>
<comment type="caution">
    <text evidence="18">Lacks conserved residue(s) required for the propagation of feature annotation.</text>
</comment>
<evidence type="ECO:0000256" key="16">
    <source>
        <dbReference type="ARBA" id="ARBA00023239"/>
    </source>
</evidence>
<comment type="cofactor">
    <cofactor evidence="18">
        <name>Co(2+)</name>
        <dbReference type="ChEBI" id="CHEBI:48828"/>
    </cofactor>
    <cofactor evidence="18">
        <name>Zn(2+)</name>
        <dbReference type="ChEBI" id="CHEBI:29105"/>
    </cofactor>
    <text evidence="18">Binds 1 divalent metal cation per subunit. Can use either Co(2+) or Zn(2+).</text>
</comment>
<dbReference type="InterPro" id="IPR030963">
    <property type="entry name" value="DHQ_synth_fam"/>
</dbReference>
<keyword evidence="11 18" id="KW-0479">Metal-binding</keyword>
<keyword evidence="15 18" id="KW-0057">Aromatic amino acid biosynthesis</keyword>
<evidence type="ECO:0000256" key="12">
    <source>
        <dbReference type="ARBA" id="ARBA00022741"/>
    </source>
</evidence>
<dbReference type="PATRIC" id="fig|999415.3.peg.600"/>
<dbReference type="GO" id="GO:0046872">
    <property type="term" value="F:metal ion binding"/>
    <property type="evidence" value="ECO:0007669"/>
    <property type="project" value="UniProtKB-KW"/>
</dbReference>
<proteinExistence type="inferred from homology"/>
<keyword evidence="17 18" id="KW-0170">Cobalt</keyword>
<dbReference type="GO" id="GO:0008652">
    <property type="term" value="P:amino acid biosynthetic process"/>
    <property type="evidence" value="ECO:0007669"/>
    <property type="project" value="UniProtKB-KW"/>
</dbReference>
<dbReference type="GO" id="GO:0003856">
    <property type="term" value="F:3-dehydroquinate synthase activity"/>
    <property type="evidence" value="ECO:0007669"/>
    <property type="project" value="UniProtKB-UniRule"/>
</dbReference>
<dbReference type="InterPro" id="IPR050071">
    <property type="entry name" value="Dehydroquinate_synthase"/>
</dbReference>
<sequence length="351" mass="39379">MEIKVALEKDSYSIIIEQGLINNLKAYVSDVFKGQKIMIISDDHVFPLYGKKVKEQLKDYQVNEIVIPHGETSKRFDILPSLYTQLLDYHITRTDLIIALGGGVIGDLAGFTAATYLRGVALIQIPTSLLAQVDSSVGGKTGVDLAQGKNLVGAFKHPMLVLIDPLTLKTLDPHFIKDGMGEVIKYGCIKDKHLFHQLLSYSSFDDLYQDIDSIIYQCINIKREAVEKDLFDFGDRLMLNFGHTIGHAIEQYYHYEKYSHGEAVSIGMCAMTAISEEMNLTKKGTLEKIKACLNLYGLPVTAHLSPNDLIKAISLDKKNIHNTFSFVLLKEIGESFIYKHNYNLILSLEEV</sequence>
<feature type="binding site" evidence="18">
    <location>
        <position position="140"/>
    </location>
    <ligand>
        <name>NAD(+)</name>
        <dbReference type="ChEBI" id="CHEBI:57540"/>
    </ligand>
</feature>
<evidence type="ECO:0000256" key="3">
    <source>
        <dbReference type="ARBA" id="ARBA00001947"/>
    </source>
</evidence>
<keyword evidence="22" id="KW-1185">Reference proteome</keyword>
<comment type="pathway">
    <text evidence="5 18">Metabolic intermediate biosynthesis; chorismate biosynthesis; chorismate from D-erythrose 4-phosphate and phosphoenolpyruvate: step 2/7.</text>
</comment>
<evidence type="ECO:0000256" key="18">
    <source>
        <dbReference type="HAMAP-Rule" id="MF_00110"/>
    </source>
</evidence>
<evidence type="ECO:0000313" key="22">
    <source>
        <dbReference type="Proteomes" id="UP000011758"/>
    </source>
</evidence>
<dbReference type="OrthoDB" id="9806583at2"/>
<organism evidence="21 22">
    <name type="scientific">Eggerthia catenaformis OT 569 = DSM 20559</name>
    <dbReference type="NCBI Taxonomy" id="999415"/>
    <lineage>
        <taxon>Bacteria</taxon>
        <taxon>Bacillati</taxon>
        <taxon>Bacillota</taxon>
        <taxon>Erysipelotrichia</taxon>
        <taxon>Erysipelotrichales</taxon>
        <taxon>Coprobacillaceae</taxon>
        <taxon>Eggerthia</taxon>
    </lineage>
</organism>
<keyword evidence="10 18" id="KW-0028">Amino-acid biosynthesis</keyword>
<keyword evidence="16 18" id="KW-0456">Lyase</keyword>
<feature type="binding site" evidence="18">
    <location>
        <position position="149"/>
    </location>
    <ligand>
        <name>NAD(+)</name>
        <dbReference type="ChEBI" id="CHEBI:57540"/>
    </ligand>
</feature>
<dbReference type="STRING" id="999415.HMPREF9943_00602"/>
<evidence type="ECO:0000259" key="20">
    <source>
        <dbReference type="Pfam" id="PF24621"/>
    </source>
</evidence>
<dbReference type="InterPro" id="IPR016037">
    <property type="entry name" value="DHQ_synth_AroB"/>
</dbReference>
<comment type="function">
    <text evidence="18">Catalyzes the conversion of 3-deoxy-D-arabino-heptulosonate 7-phosphate (DAHP) to dehydroquinate (DHQ).</text>
</comment>
<evidence type="ECO:0000259" key="19">
    <source>
        <dbReference type="Pfam" id="PF01761"/>
    </source>
</evidence>
<comment type="cofactor">
    <cofactor evidence="3">
        <name>Zn(2+)</name>
        <dbReference type="ChEBI" id="CHEBI:29105"/>
    </cofactor>
</comment>
<evidence type="ECO:0000313" key="21">
    <source>
        <dbReference type="EMBL" id="EMD17039.1"/>
    </source>
</evidence>
<dbReference type="Gene3D" id="1.20.1090.10">
    <property type="entry name" value="Dehydroquinate synthase-like - alpha domain"/>
    <property type="match status" value="1"/>
</dbReference>
<dbReference type="PANTHER" id="PTHR43622">
    <property type="entry name" value="3-DEHYDROQUINATE SYNTHASE"/>
    <property type="match status" value="1"/>
</dbReference>
<comment type="caution">
    <text evidence="21">The sequence shown here is derived from an EMBL/GenBank/DDBJ whole genome shotgun (WGS) entry which is preliminary data.</text>
</comment>
<feature type="domain" description="3-dehydroquinate synthase N-terminal" evidence="19">
    <location>
        <begin position="65"/>
        <end position="174"/>
    </location>
</feature>
<dbReference type="PANTHER" id="PTHR43622:SF7">
    <property type="entry name" value="3-DEHYDROQUINATE SYNTHASE, CHLOROPLASTIC"/>
    <property type="match status" value="1"/>
</dbReference>
<dbReference type="Proteomes" id="UP000011758">
    <property type="component" value="Unassembled WGS sequence"/>
</dbReference>
<feature type="binding site" evidence="18">
    <location>
        <begin position="127"/>
        <end position="128"/>
    </location>
    <ligand>
        <name>NAD(+)</name>
        <dbReference type="ChEBI" id="CHEBI:57540"/>
    </ligand>
</feature>
<dbReference type="Pfam" id="PF01761">
    <property type="entry name" value="DHQ_synthase"/>
    <property type="match status" value="1"/>
</dbReference>
<dbReference type="GO" id="GO:0000166">
    <property type="term" value="F:nucleotide binding"/>
    <property type="evidence" value="ECO:0007669"/>
    <property type="project" value="UniProtKB-KW"/>
</dbReference>
<dbReference type="HAMAP" id="MF_00110">
    <property type="entry name" value="DHQ_synthase"/>
    <property type="match status" value="1"/>
</dbReference>